<protein>
    <submittedName>
        <fullName evidence="1">Integrase catalytic domain-containing protein</fullName>
    </submittedName>
</protein>
<evidence type="ECO:0000313" key="1">
    <source>
        <dbReference type="EMBL" id="GFT47966.1"/>
    </source>
</evidence>
<evidence type="ECO:0000313" key="2">
    <source>
        <dbReference type="Proteomes" id="UP000887013"/>
    </source>
</evidence>
<dbReference type="AlphaFoldDB" id="A0A8X6P4L9"/>
<dbReference type="OrthoDB" id="6437258at2759"/>
<organism evidence="1 2">
    <name type="scientific">Nephila pilipes</name>
    <name type="common">Giant wood spider</name>
    <name type="synonym">Nephila maculata</name>
    <dbReference type="NCBI Taxonomy" id="299642"/>
    <lineage>
        <taxon>Eukaryota</taxon>
        <taxon>Metazoa</taxon>
        <taxon>Ecdysozoa</taxon>
        <taxon>Arthropoda</taxon>
        <taxon>Chelicerata</taxon>
        <taxon>Arachnida</taxon>
        <taxon>Araneae</taxon>
        <taxon>Araneomorphae</taxon>
        <taxon>Entelegynae</taxon>
        <taxon>Araneoidea</taxon>
        <taxon>Nephilidae</taxon>
        <taxon>Nephila</taxon>
    </lineage>
</organism>
<gene>
    <name evidence="1" type="primary">AVEN_154299_1</name>
    <name evidence="1" type="ORF">NPIL_10691</name>
</gene>
<reference evidence="1" key="1">
    <citation type="submission" date="2020-08" db="EMBL/GenBank/DDBJ databases">
        <title>Multicomponent nature underlies the extraordinary mechanical properties of spider dragline silk.</title>
        <authorList>
            <person name="Kono N."/>
            <person name="Nakamura H."/>
            <person name="Mori M."/>
            <person name="Yoshida Y."/>
            <person name="Ohtoshi R."/>
            <person name="Malay A.D."/>
            <person name="Moran D.A.P."/>
            <person name="Tomita M."/>
            <person name="Numata K."/>
            <person name="Arakawa K."/>
        </authorList>
    </citation>
    <scope>NUCLEOTIDE SEQUENCE</scope>
</reference>
<accession>A0A8X6P4L9</accession>
<proteinExistence type="predicted"/>
<dbReference type="Pfam" id="PF05380">
    <property type="entry name" value="Peptidase_A17"/>
    <property type="match status" value="1"/>
</dbReference>
<dbReference type="InterPro" id="IPR008042">
    <property type="entry name" value="Retrotrans_Pao"/>
</dbReference>
<comment type="caution">
    <text evidence="1">The sequence shown here is derived from an EMBL/GenBank/DDBJ whole genome shotgun (WGS) entry which is preliminary data.</text>
</comment>
<name>A0A8X6P4L9_NEPPI</name>
<keyword evidence="2" id="KW-1185">Reference proteome</keyword>
<sequence length="126" mass="14676">MEYQRRPEVEFSEFGGLTSGSLHTNSKELRLLWARNGLSDEVGFEGDSKFKVLVLIWNSTDDSLSVYVELFLYSLESLRNTKRFVLNTAAKVFDLVGFIYPFAVRIKKLMQEIWERGVDLVLRFTR</sequence>
<dbReference type="EMBL" id="BMAW01111437">
    <property type="protein sequence ID" value="GFT47966.1"/>
    <property type="molecule type" value="Genomic_DNA"/>
</dbReference>
<dbReference type="Proteomes" id="UP000887013">
    <property type="component" value="Unassembled WGS sequence"/>
</dbReference>